<reference evidence="3 4" key="1">
    <citation type="journal article" date="2010" name="Stand. Genomic Sci.">
        <title>Complete genome sequence of Intrasporangium calvum type strain (7 KIP).</title>
        <authorList>
            <person name="Del Rio T.G."/>
            <person name="Chertkov O."/>
            <person name="Yasawong M."/>
            <person name="Lucas S."/>
            <person name="Deshpande S."/>
            <person name="Cheng J.F."/>
            <person name="Detter C."/>
            <person name="Tapia R."/>
            <person name="Han C."/>
            <person name="Goodwin L."/>
            <person name="Pitluck S."/>
            <person name="Liolios K."/>
            <person name="Ivanova N."/>
            <person name="Mavromatis K."/>
            <person name="Pati A."/>
            <person name="Chen A."/>
            <person name="Palaniappan K."/>
            <person name="Land M."/>
            <person name="Hauser L."/>
            <person name="Chang Y.J."/>
            <person name="Jeffries C.D."/>
            <person name="Rohde M."/>
            <person name="Pukall R."/>
            <person name="Sikorski J."/>
            <person name="Goker M."/>
            <person name="Woyke T."/>
            <person name="Bristow J."/>
            <person name="Eisen J.A."/>
            <person name="Markowitz V."/>
            <person name="Hugenholtz P."/>
            <person name="Kyrpides N.C."/>
            <person name="Klenk H.P."/>
            <person name="Lapidus A."/>
        </authorList>
    </citation>
    <scope>NUCLEOTIDE SEQUENCE [LARGE SCALE GENOMIC DNA]</scope>
    <source>
        <strain evidence="4">ATCC 23552 / DSM 43043 / JCM 3097 / NBRC 12989 / 7 KIP</strain>
    </source>
</reference>
<evidence type="ECO:0000313" key="3">
    <source>
        <dbReference type="EMBL" id="ADU50046.1"/>
    </source>
</evidence>
<dbReference type="HOGENOM" id="CLU_959023_0_0_11"/>
<evidence type="ECO:0000259" key="2">
    <source>
        <dbReference type="PROSITE" id="PS50830"/>
    </source>
</evidence>
<dbReference type="InterPro" id="IPR002071">
    <property type="entry name" value="Thermonucl_AS"/>
</dbReference>
<dbReference type="STRING" id="710696.Intca_3573"/>
<dbReference type="SMART" id="SM00318">
    <property type="entry name" value="SNc"/>
    <property type="match status" value="1"/>
</dbReference>
<dbReference type="PROSITE" id="PS01123">
    <property type="entry name" value="TNASE_1"/>
    <property type="match status" value="1"/>
</dbReference>
<dbReference type="Gene3D" id="2.40.50.90">
    <property type="match status" value="1"/>
</dbReference>
<dbReference type="GO" id="GO:0003676">
    <property type="term" value="F:nucleic acid binding"/>
    <property type="evidence" value="ECO:0007669"/>
    <property type="project" value="InterPro"/>
</dbReference>
<dbReference type="eggNOG" id="COG1525">
    <property type="taxonomic scope" value="Bacteria"/>
</dbReference>
<dbReference type="AlphaFoldDB" id="E6S6M9"/>
<dbReference type="OrthoDB" id="5241375at2"/>
<dbReference type="InterPro" id="IPR035437">
    <property type="entry name" value="SNase_OB-fold_sf"/>
</dbReference>
<proteinExistence type="predicted"/>
<feature type="compositionally biased region" description="Pro residues" evidence="1">
    <location>
        <begin position="80"/>
        <end position="93"/>
    </location>
</feature>
<keyword evidence="4" id="KW-1185">Reference proteome</keyword>
<feature type="region of interest" description="Disordered" evidence="1">
    <location>
        <begin position="32"/>
        <end position="94"/>
    </location>
</feature>
<feature type="domain" description="TNase-like" evidence="2">
    <location>
        <begin position="94"/>
        <end position="214"/>
    </location>
</feature>
<dbReference type="Proteomes" id="UP000008914">
    <property type="component" value="Chromosome"/>
</dbReference>
<dbReference type="Pfam" id="PF00565">
    <property type="entry name" value="SNase"/>
    <property type="match status" value="1"/>
</dbReference>
<organism evidence="3 4">
    <name type="scientific">Intrasporangium calvum (strain ATCC 23552 / DSM 43043 / JCM 3097 / NBRC 12989 / NCIMB 10167 / NRRL B-3866 / 7 KIP)</name>
    <dbReference type="NCBI Taxonomy" id="710696"/>
    <lineage>
        <taxon>Bacteria</taxon>
        <taxon>Bacillati</taxon>
        <taxon>Actinomycetota</taxon>
        <taxon>Actinomycetes</taxon>
        <taxon>Micrococcales</taxon>
        <taxon>Intrasporangiaceae</taxon>
        <taxon>Intrasporangium</taxon>
    </lineage>
</organism>
<gene>
    <name evidence="3" type="ordered locus">Intca_3573</name>
</gene>
<dbReference type="RefSeq" id="WP_013494353.1">
    <property type="nucleotide sequence ID" value="NC_014830.1"/>
</dbReference>
<dbReference type="SUPFAM" id="SSF50199">
    <property type="entry name" value="Staphylococcal nuclease"/>
    <property type="match status" value="1"/>
</dbReference>
<feature type="compositionally biased region" description="Low complexity" evidence="1">
    <location>
        <begin position="36"/>
        <end position="59"/>
    </location>
</feature>
<dbReference type="InterPro" id="IPR016071">
    <property type="entry name" value="Staphylococal_nuclease_OB-fold"/>
</dbReference>
<evidence type="ECO:0000256" key="1">
    <source>
        <dbReference type="SAM" id="MobiDB-lite"/>
    </source>
</evidence>
<accession>E6S6M9</accession>
<sequence>MGDAEHVTGVGRGVVVALAMLLVGTLAQCAQPMGDASAPQGASGSSGAAPGLPISSPAGPSAPPVATTLAAVQQRTVAPRPAPRPTPTTPAKPRPALWEVARVVDGDTIHVTRGGDLVKVRLIGIDSPERDECGFDASAASLRRIIGGREVRLLTGARTSQDQYGRLLRYVEVAGTDVGLAQIKSGYAVARFDSRDGYGGHTREAEYIAADRASPDRGWLCATPVPVRPQADWPLAGDEHPCPREQPIKGNESSMIAHSPGQQSYLVTNPEQCFATLSDAVAAGFRPAKR</sequence>
<name>E6S6M9_INTC7</name>
<dbReference type="EMBL" id="CP002343">
    <property type="protein sequence ID" value="ADU50046.1"/>
    <property type="molecule type" value="Genomic_DNA"/>
</dbReference>
<dbReference type="KEGG" id="ica:Intca_3573"/>
<dbReference type="GO" id="GO:0004518">
    <property type="term" value="F:nuclease activity"/>
    <property type="evidence" value="ECO:0007669"/>
    <property type="project" value="InterPro"/>
</dbReference>
<protein>
    <submittedName>
        <fullName evidence="3">Nuclease (SNase domain-containing protein)</fullName>
    </submittedName>
</protein>
<evidence type="ECO:0000313" key="4">
    <source>
        <dbReference type="Proteomes" id="UP000008914"/>
    </source>
</evidence>
<dbReference type="PROSITE" id="PS50830">
    <property type="entry name" value="TNASE_3"/>
    <property type="match status" value="1"/>
</dbReference>